<evidence type="ECO:0008006" key="4">
    <source>
        <dbReference type="Google" id="ProtNLM"/>
    </source>
</evidence>
<dbReference type="EMBL" id="JAACFV010000067">
    <property type="protein sequence ID" value="KAF7507534.1"/>
    <property type="molecule type" value="Genomic_DNA"/>
</dbReference>
<reference evidence="2" key="1">
    <citation type="submission" date="2020-02" db="EMBL/GenBank/DDBJ databases">
        <authorList>
            <person name="Palmer J.M."/>
        </authorList>
    </citation>
    <scope>NUCLEOTIDE SEQUENCE</scope>
    <source>
        <strain evidence="2">EPUS1.4</strain>
        <tissue evidence="2">Thallus</tissue>
    </source>
</reference>
<evidence type="ECO:0000313" key="2">
    <source>
        <dbReference type="EMBL" id="KAF7507534.1"/>
    </source>
</evidence>
<protein>
    <recommendedName>
        <fullName evidence="4">DUF1989 domain-containing protein</fullName>
    </recommendedName>
</protein>
<keyword evidence="3" id="KW-1185">Reference proteome</keyword>
<dbReference type="PANTHER" id="PTHR31527">
    <property type="entry name" value="RE64534P"/>
    <property type="match status" value="1"/>
</dbReference>
<proteinExistence type="predicted"/>
<dbReference type="Proteomes" id="UP000606974">
    <property type="component" value="Unassembled WGS sequence"/>
</dbReference>
<evidence type="ECO:0000313" key="3">
    <source>
        <dbReference type="Proteomes" id="UP000606974"/>
    </source>
</evidence>
<dbReference type="AlphaFoldDB" id="A0A8H7E1X1"/>
<organism evidence="2 3">
    <name type="scientific">Endocarpon pusillum</name>
    <dbReference type="NCBI Taxonomy" id="364733"/>
    <lineage>
        <taxon>Eukaryota</taxon>
        <taxon>Fungi</taxon>
        <taxon>Dikarya</taxon>
        <taxon>Ascomycota</taxon>
        <taxon>Pezizomycotina</taxon>
        <taxon>Eurotiomycetes</taxon>
        <taxon>Chaetothyriomycetidae</taxon>
        <taxon>Verrucariales</taxon>
        <taxon>Verrucariaceae</taxon>
        <taxon>Endocarpon</taxon>
    </lineage>
</organism>
<comment type="caution">
    <text evidence="2">The sequence shown here is derived from an EMBL/GenBank/DDBJ whole genome shotgun (WGS) entry which is preliminary data.</text>
</comment>
<evidence type="ECO:0000256" key="1">
    <source>
        <dbReference type="SAM" id="MobiDB-lite"/>
    </source>
</evidence>
<dbReference type="OrthoDB" id="504708at2759"/>
<feature type="region of interest" description="Disordered" evidence="1">
    <location>
        <begin position="67"/>
        <end position="88"/>
    </location>
</feature>
<gene>
    <name evidence="2" type="ORF">GJ744_010325</name>
</gene>
<sequence length="88" mass="9643">MEPSPADERDYVEFFAEQDVLVALSTCPGGDLSRWAFGPEGERAMRQSCRPVQVEVFALRDPHAVLGGGGDEAGWREPRSPAYRGCMA</sequence>
<name>A0A8H7E1X1_9EURO</name>
<accession>A0A8H7E1X1</accession>
<dbReference type="PANTHER" id="PTHR31527:SF0">
    <property type="entry name" value="RE64534P"/>
    <property type="match status" value="1"/>
</dbReference>